<dbReference type="Proteomes" id="UP000315400">
    <property type="component" value="Unassembled WGS sequence"/>
</dbReference>
<protein>
    <recommendedName>
        <fullName evidence="1">HNH nuclease domain-containing protein</fullName>
    </recommendedName>
</protein>
<dbReference type="CDD" id="cd00085">
    <property type="entry name" value="HNHc"/>
    <property type="match status" value="1"/>
</dbReference>
<dbReference type="EMBL" id="VIFK01000306">
    <property type="protein sequence ID" value="TQE97527.1"/>
    <property type="molecule type" value="Genomic_DNA"/>
</dbReference>
<dbReference type="Pfam" id="PF13395">
    <property type="entry name" value="HNH_4"/>
    <property type="match status" value="1"/>
</dbReference>
<sequence>MPLWKLQRIGNRDNEFLYRRDEYRDRSIRLLPGVPAAFRSFHPMLTSMIRDGWIAQIHRIQSNRKQLGPVAELEEFMFGTDRRSLERYRELLRDHQGRECFYCGRKVQNEGDLDHFIPWSRYPLDLGHNFVFAHKACNNAKRDHLAAPVHIERWRMQNLDEGHRLARSFDEAGLLNDLERSTLIARWAYQQGQASEARLWVRDNVFEDCDYRWKAALSVPAALRMAAQNPPGYR</sequence>
<dbReference type="AlphaFoldDB" id="A0A540VLB0"/>
<organism evidence="2 3">
    <name type="scientific">Spiribacter salinus</name>
    <dbReference type="NCBI Taxonomy" id="1335746"/>
    <lineage>
        <taxon>Bacteria</taxon>
        <taxon>Pseudomonadati</taxon>
        <taxon>Pseudomonadota</taxon>
        <taxon>Gammaproteobacteria</taxon>
        <taxon>Chromatiales</taxon>
        <taxon>Ectothiorhodospiraceae</taxon>
        <taxon>Spiribacter</taxon>
    </lineage>
</organism>
<feature type="domain" description="HNH nuclease" evidence="1">
    <location>
        <begin position="100"/>
        <end position="145"/>
    </location>
</feature>
<comment type="caution">
    <text evidence="2">The sequence shown here is derived from an EMBL/GenBank/DDBJ whole genome shotgun (WGS) entry which is preliminary data.</text>
</comment>
<gene>
    <name evidence="2" type="ORF">FKY71_16025</name>
</gene>
<accession>A0A540VLB0</accession>
<name>A0A540VLB0_9GAMM</name>
<evidence type="ECO:0000259" key="1">
    <source>
        <dbReference type="Pfam" id="PF13395"/>
    </source>
</evidence>
<proteinExistence type="predicted"/>
<evidence type="ECO:0000313" key="2">
    <source>
        <dbReference type="EMBL" id="TQE97527.1"/>
    </source>
</evidence>
<evidence type="ECO:0000313" key="3">
    <source>
        <dbReference type="Proteomes" id="UP000315400"/>
    </source>
</evidence>
<dbReference type="InterPro" id="IPR003615">
    <property type="entry name" value="HNH_nuc"/>
</dbReference>
<dbReference type="Gene3D" id="1.10.30.50">
    <property type="match status" value="1"/>
</dbReference>
<reference evidence="2 3" key="1">
    <citation type="submission" date="2019-06" db="EMBL/GenBank/DDBJ databases">
        <title>Metagenome assembled Genome of Spiribacter salinus SL48-SHIP from the microbial mat of Salt Lake 48 (Novosibirsk region, Russia).</title>
        <authorList>
            <person name="Shipova A."/>
            <person name="Rozanov A.S."/>
            <person name="Bryanskaya A.V."/>
            <person name="Peltek S.E."/>
        </authorList>
    </citation>
    <scope>NUCLEOTIDE SEQUENCE [LARGE SCALE GENOMIC DNA]</scope>
    <source>
        <strain evidence="2">SL48-SHIP-2</strain>
    </source>
</reference>